<name>A0A3B1DUI4_9ZZZZ</name>
<dbReference type="PANTHER" id="PTHR35024">
    <property type="entry name" value="HYPOTHETICAL CYTOSOLIC PROTEIN"/>
    <property type="match status" value="1"/>
</dbReference>
<feature type="domain" description="Helix-turn-helix" evidence="1">
    <location>
        <begin position="125"/>
        <end position="173"/>
    </location>
</feature>
<organism evidence="2">
    <name type="scientific">hydrothermal vent metagenome</name>
    <dbReference type="NCBI Taxonomy" id="652676"/>
    <lineage>
        <taxon>unclassified sequences</taxon>
        <taxon>metagenomes</taxon>
        <taxon>ecological metagenomes</taxon>
    </lineage>
</organism>
<protein>
    <recommendedName>
        <fullName evidence="1">Helix-turn-helix domain-containing protein</fullName>
    </recommendedName>
</protein>
<reference evidence="2" key="1">
    <citation type="submission" date="2018-06" db="EMBL/GenBank/DDBJ databases">
        <authorList>
            <person name="Zhirakovskaya E."/>
        </authorList>
    </citation>
    <scope>NUCLEOTIDE SEQUENCE</scope>
</reference>
<dbReference type="PANTHER" id="PTHR35024:SF4">
    <property type="entry name" value="POLYMER-FORMING CYTOSKELETAL PROTEIN"/>
    <property type="match status" value="1"/>
</dbReference>
<accession>A0A3B1DUI4</accession>
<dbReference type="Pfam" id="PF04519">
    <property type="entry name" value="Bactofilin"/>
    <property type="match status" value="1"/>
</dbReference>
<dbReference type="Pfam" id="PF12728">
    <property type="entry name" value="HTH_17"/>
    <property type="match status" value="1"/>
</dbReference>
<dbReference type="AlphaFoldDB" id="A0A3B1DUI4"/>
<dbReference type="InterPro" id="IPR041657">
    <property type="entry name" value="HTH_17"/>
</dbReference>
<gene>
    <name evidence="2" type="ORF">MNBD_UNCLBAC01-1889</name>
</gene>
<proteinExistence type="predicted"/>
<dbReference type="InterPro" id="IPR007607">
    <property type="entry name" value="BacA/B"/>
</dbReference>
<dbReference type="EMBL" id="UOGJ01000063">
    <property type="protein sequence ID" value="VAX35525.1"/>
    <property type="molecule type" value="Genomic_DNA"/>
</dbReference>
<evidence type="ECO:0000259" key="1">
    <source>
        <dbReference type="Pfam" id="PF12728"/>
    </source>
</evidence>
<sequence>MALRGRKIHKEQEEDKTIEISAQMQGSLTFKDPVNLKINGSFNGDLDTRGTLTVGELAEIQANITGDNIIIAGRLHGDITAHKMLVLMPTAILRGNISTPKLSIVEGAIFQGNSQMLKEGGPGDLLDIKEVSKYLEIDISEIEALANSGKIPGTHNGDVWKFEREKIDSWASSGKLG</sequence>
<evidence type="ECO:0000313" key="2">
    <source>
        <dbReference type="EMBL" id="VAX35525.1"/>
    </source>
</evidence>